<protein>
    <submittedName>
        <fullName evidence="3">DUF1499 domain-containing protein</fullName>
    </submittedName>
</protein>
<dbReference type="RefSeq" id="WP_265680873.1">
    <property type="nucleotide sequence ID" value="NZ_CP120863.1"/>
</dbReference>
<proteinExistence type="predicted"/>
<keyword evidence="2" id="KW-1133">Transmembrane helix</keyword>
<dbReference type="EMBL" id="CP120863">
    <property type="protein sequence ID" value="WFE88764.1"/>
    <property type="molecule type" value="Genomic_DNA"/>
</dbReference>
<dbReference type="InterPro" id="IPR010865">
    <property type="entry name" value="DUF1499"/>
</dbReference>
<dbReference type="Proteomes" id="UP001209803">
    <property type="component" value="Chromosome"/>
</dbReference>
<feature type="transmembrane region" description="Helical" evidence="2">
    <location>
        <begin position="12"/>
        <end position="31"/>
    </location>
</feature>
<feature type="compositionally biased region" description="Acidic residues" evidence="1">
    <location>
        <begin position="310"/>
        <end position="327"/>
    </location>
</feature>
<sequence>MKRYAAYKTRSAPASRIVGAVALALAVTAYLSKRFGFVDADVFALSLAGAGVAALLAIGLALIAFQRIWAHGGPGLPSALTGMLLAAIALVAPGIILGMLVLQAGPDDLSTNRLDPPNMKIQALSEEQPFLGWFNTSLETHLWPAITQVTGSEPKTTGRSRQYPDIVPRRYRIPPAQLHAAGAKAVDTLGWVVVDELPPDLLDAPTRLQAVGTSRLLGLKHDVSLRIRPDPLGALLDVRARSQTPLKDLTGNADNIRLVFAEIDRVLLETYGDLARLSVDEDELEDEPEIVPLQEPRDTIPLPGFKPYFEEEEGPEVDDFGLTDLEG</sequence>
<evidence type="ECO:0000313" key="4">
    <source>
        <dbReference type="Proteomes" id="UP001209803"/>
    </source>
</evidence>
<keyword evidence="4" id="KW-1185">Reference proteome</keyword>
<feature type="transmembrane region" description="Helical" evidence="2">
    <location>
        <begin position="77"/>
        <end position="102"/>
    </location>
</feature>
<keyword evidence="2" id="KW-0472">Membrane</keyword>
<evidence type="ECO:0000256" key="1">
    <source>
        <dbReference type="SAM" id="MobiDB-lite"/>
    </source>
</evidence>
<feature type="region of interest" description="Disordered" evidence="1">
    <location>
        <begin position="293"/>
        <end position="327"/>
    </location>
</feature>
<name>A0ABY8F326_9HYPH</name>
<dbReference type="Pfam" id="PF07386">
    <property type="entry name" value="DUF1499"/>
    <property type="match status" value="1"/>
</dbReference>
<evidence type="ECO:0000313" key="3">
    <source>
        <dbReference type="EMBL" id="WFE88764.1"/>
    </source>
</evidence>
<evidence type="ECO:0000256" key="2">
    <source>
        <dbReference type="SAM" id="Phobius"/>
    </source>
</evidence>
<feature type="transmembrane region" description="Helical" evidence="2">
    <location>
        <begin position="43"/>
        <end position="65"/>
    </location>
</feature>
<gene>
    <name evidence="3" type="ORF">K1718_21780</name>
</gene>
<keyword evidence="2" id="KW-0812">Transmembrane</keyword>
<reference evidence="3 4" key="1">
    <citation type="submission" date="2023-03" db="EMBL/GenBank/DDBJ databases">
        <title>Roseibium porphyridii sp. nov. and Roseibium rhodosorbium sp. nov. isolated from marine algae, Porphyridium cruentum and Rhodosorus marinus, respectively.</title>
        <authorList>
            <person name="Lee M.W."/>
            <person name="Choi B.J."/>
            <person name="Lee J.K."/>
            <person name="Choi D.G."/>
            <person name="Baek J.H."/>
            <person name="Bayburt H."/>
            <person name="Kim J.M."/>
            <person name="Han D.M."/>
            <person name="Kim K.H."/>
            <person name="Jeon C.O."/>
        </authorList>
    </citation>
    <scope>NUCLEOTIDE SEQUENCE [LARGE SCALE GENOMIC DNA]</scope>
    <source>
        <strain evidence="3 4">KMA01</strain>
    </source>
</reference>
<accession>A0ABY8F326</accession>
<organism evidence="3 4">
    <name type="scientific">Roseibium porphyridii</name>
    <dbReference type="NCBI Taxonomy" id="2866279"/>
    <lineage>
        <taxon>Bacteria</taxon>
        <taxon>Pseudomonadati</taxon>
        <taxon>Pseudomonadota</taxon>
        <taxon>Alphaproteobacteria</taxon>
        <taxon>Hyphomicrobiales</taxon>
        <taxon>Stappiaceae</taxon>
        <taxon>Roseibium</taxon>
    </lineage>
</organism>